<feature type="non-terminal residue" evidence="1">
    <location>
        <position position="1"/>
    </location>
</feature>
<gene>
    <name evidence="1" type="ORF">CROQUDRAFT_26415</name>
</gene>
<feature type="non-terminal residue" evidence="1">
    <location>
        <position position="83"/>
    </location>
</feature>
<reference evidence="1" key="1">
    <citation type="submission" date="2013-11" db="EMBL/GenBank/DDBJ databases">
        <title>Genome sequence of the fusiform rust pathogen reveals effectors for host alternation and coevolution with pine.</title>
        <authorList>
            <consortium name="DOE Joint Genome Institute"/>
            <person name="Smith K."/>
            <person name="Pendleton A."/>
            <person name="Kubisiak T."/>
            <person name="Anderson C."/>
            <person name="Salamov A."/>
            <person name="Aerts A."/>
            <person name="Riley R."/>
            <person name="Clum A."/>
            <person name="Lindquist E."/>
            <person name="Ence D."/>
            <person name="Campbell M."/>
            <person name="Kronenberg Z."/>
            <person name="Feau N."/>
            <person name="Dhillon B."/>
            <person name="Hamelin R."/>
            <person name="Burleigh J."/>
            <person name="Smith J."/>
            <person name="Yandell M."/>
            <person name="Nelson C."/>
            <person name="Grigoriev I."/>
            <person name="Davis J."/>
        </authorList>
    </citation>
    <scope>NUCLEOTIDE SEQUENCE</scope>
    <source>
        <strain evidence="1">G11</strain>
    </source>
</reference>
<dbReference type="AlphaFoldDB" id="A0A9P6NUM6"/>
<dbReference type="EMBL" id="MU167218">
    <property type="protein sequence ID" value="KAG0150514.1"/>
    <property type="molecule type" value="Genomic_DNA"/>
</dbReference>
<evidence type="ECO:0000313" key="2">
    <source>
        <dbReference type="Proteomes" id="UP000886653"/>
    </source>
</evidence>
<evidence type="ECO:0000313" key="1">
    <source>
        <dbReference type="EMBL" id="KAG0150514.1"/>
    </source>
</evidence>
<dbReference type="Proteomes" id="UP000886653">
    <property type="component" value="Unassembled WGS sequence"/>
</dbReference>
<proteinExistence type="predicted"/>
<organism evidence="1 2">
    <name type="scientific">Cronartium quercuum f. sp. fusiforme G11</name>
    <dbReference type="NCBI Taxonomy" id="708437"/>
    <lineage>
        <taxon>Eukaryota</taxon>
        <taxon>Fungi</taxon>
        <taxon>Dikarya</taxon>
        <taxon>Basidiomycota</taxon>
        <taxon>Pucciniomycotina</taxon>
        <taxon>Pucciniomycetes</taxon>
        <taxon>Pucciniales</taxon>
        <taxon>Coleosporiaceae</taxon>
        <taxon>Cronartium</taxon>
    </lineage>
</organism>
<name>A0A9P6NUM6_9BASI</name>
<protein>
    <submittedName>
        <fullName evidence="1">Uncharacterized protein</fullName>
    </submittedName>
</protein>
<comment type="caution">
    <text evidence="1">The sequence shown here is derived from an EMBL/GenBank/DDBJ whole genome shotgun (WGS) entry which is preliminary data.</text>
</comment>
<accession>A0A9P6NUM6</accession>
<dbReference type="OrthoDB" id="3039677at2759"/>
<sequence>EEAFLAEKIPAPNQPNITTISHVLCPLINQSDVLDCSISIKIHCHPEGQRVIVQLANLHSDMVSNHKVSGFRAHSGTHCQDIC</sequence>
<keyword evidence="2" id="KW-1185">Reference proteome</keyword>